<dbReference type="Proteomes" id="UP001054945">
    <property type="component" value="Unassembled WGS sequence"/>
</dbReference>
<feature type="region of interest" description="Disordered" evidence="1">
    <location>
        <begin position="112"/>
        <end position="140"/>
    </location>
</feature>
<proteinExistence type="predicted"/>
<sequence length="140" mass="15615">MMTLSFHGGNKGKENCHIVYVTLSYELSVWSVDIGCDWILIPVPFVSIARNLRNVPNINNVLRKFAAINEKYKLRSLRGLAVAGANLAFPKREVCCEEDWLSVSSAMNVKQHVPLPPQSTRGRGRVSQADTHPPTEARTL</sequence>
<dbReference type="AlphaFoldDB" id="A0AAV4QA39"/>
<protein>
    <submittedName>
        <fullName evidence="2">Uncharacterized protein</fullName>
    </submittedName>
</protein>
<organism evidence="2 3">
    <name type="scientific">Caerostris extrusa</name>
    <name type="common">Bark spider</name>
    <name type="synonym">Caerostris bankana</name>
    <dbReference type="NCBI Taxonomy" id="172846"/>
    <lineage>
        <taxon>Eukaryota</taxon>
        <taxon>Metazoa</taxon>
        <taxon>Ecdysozoa</taxon>
        <taxon>Arthropoda</taxon>
        <taxon>Chelicerata</taxon>
        <taxon>Arachnida</taxon>
        <taxon>Araneae</taxon>
        <taxon>Araneomorphae</taxon>
        <taxon>Entelegynae</taxon>
        <taxon>Araneoidea</taxon>
        <taxon>Araneidae</taxon>
        <taxon>Caerostris</taxon>
    </lineage>
</organism>
<evidence type="ECO:0000313" key="2">
    <source>
        <dbReference type="EMBL" id="GIY05187.1"/>
    </source>
</evidence>
<comment type="caution">
    <text evidence="2">The sequence shown here is derived from an EMBL/GenBank/DDBJ whole genome shotgun (WGS) entry which is preliminary data.</text>
</comment>
<accession>A0AAV4QA39</accession>
<dbReference type="EMBL" id="BPLR01005815">
    <property type="protein sequence ID" value="GIY05187.1"/>
    <property type="molecule type" value="Genomic_DNA"/>
</dbReference>
<evidence type="ECO:0000313" key="3">
    <source>
        <dbReference type="Proteomes" id="UP001054945"/>
    </source>
</evidence>
<reference evidence="2 3" key="1">
    <citation type="submission" date="2021-06" db="EMBL/GenBank/DDBJ databases">
        <title>Caerostris extrusa draft genome.</title>
        <authorList>
            <person name="Kono N."/>
            <person name="Arakawa K."/>
        </authorList>
    </citation>
    <scope>NUCLEOTIDE SEQUENCE [LARGE SCALE GENOMIC DNA]</scope>
</reference>
<name>A0AAV4QA39_CAEEX</name>
<evidence type="ECO:0000256" key="1">
    <source>
        <dbReference type="SAM" id="MobiDB-lite"/>
    </source>
</evidence>
<keyword evidence="3" id="KW-1185">Reference proteome</keyword>
<gene>
    <name evidence="2" type="ORF">CEXT_287611</name>
</gene>